<accession>A0ABV2AIX6</accession>
<dbReference type="SUPFAM" id="SSF56112">
    <property type="entry name" value="Protein kinase-like (PK-like)"/>
    <property type="match status" value="1"/>
</dbReference>
<evidence type="ECO:0000259" key="1">
    <source>
        <dbReference type="PROSITE" id="PS50011"/>
    </source>
</evidence>
<keyword evidence="3" id="KW-1185">Reference proteome</keyword>
<reference evidence="2 3" key="1">
    <citation type="journal article" date="2024" name="BMC Biol.">
        <title>Comparative genomics of Ascetosporea gives new insight into the evolutionary basis for animal parasitism in Rhizaria.</title>
        <authorList>
            <person name="Hiltunen Thoren M."/>
            <person name="Onut-Brannstrom I."/>
            <person name="Alfjorden A."/>
            <person name="Peckova H."/>
            <person name="Swords F."/>
            <person name="Hooper C."/>
            <person name="Holzer A.S."/>
            <person name="Bass D."/>
            <person name="Burki F."/>
        </authorList>
    </citation>
    <scope>NUCLEOTIDE SEQUENCE [LARGE SCALE GENOMIC DNA]</scope>
    <source>
        <strain evidence="2">20-A016</strain>
    </source>
</reference>
<dbReference type="Proteomes" id="UP001439008">
    <property type="component" value="Unassembled WGS sequence"/>
</dbReference>
<dbReference type="InterPro" id="IPR011009">
    <property type="entry name" value="Kinase-like_dom_sf"/>
</dbReference>
<protein>
    <recommendedName>
        <fullName evidence="1">Protein kinase domain-containing protein</fullName>
    </recommendedName>
</protein>
<dbReference type="Gene3D" id="1.10.510.10">
    <property type="entry name" value="Transferase(Phosphotransferase) domain 1"/>
    <property type="match status" value="1"/>
</dbReference>
<organism evidence="2 3">
    <name type="scientific">Bonamia ostreae</name>
    <dbReference type="NCBI Taxonomy" id="126728"/>
    <lineage>
        <taxon>Eukaryota</taxon>
        <taxon>Sar</taxon>
        <taxon>Rhizaria</taxon>
        <taxon>Endomyxa</taxon>
        <taxon>Ascetosporea</taxon>
        <taxon>Haplosporida</taxon>
        <taxon>Bonamia</taxon>
    </lineage>
</organism>
<comment type="caution">
    <text evidence="2">The sequence shown here is derived from an EMBL/GenBank/DDBJ whole genome shotgun (WGS) entry which is preliminary data.</text>
</comment>
<feature type="domain" description="Protein kinase" evidence="1">
    <location>
        <begin position="1"/>
        <end position="116"/>
    </location>
</feature>
<dbReference type="PROSITE" id="PS50011">
    <property type="entry name" value="PROTEIN_KINASE_DOM"/>
    <property type="match status" value="1"/>
</dbReference>
<gene>
    <name evidence="2" type="ORF">MHBO_001403</name>
</gene>
<sequence>MFTKSGVLKLTGFGKSVDLTRDNLHIREKESTLYLAPELEEGYVTVKSPYWNLGRILNEISADIVLSPKTTCDKEYTEFVNGLKKRSTADRIGFYDPRLMPKFLETKREKLFINLI</sequence>
<dbReference type="EMBL" id="JBDODL010000337">
    <property type="protein sequence ID" value="MES1919603.1"/>
    <property type="molecule type" value="Genomic_DNA"/>
</dbReference>
<evidence type="ECO:0000313" key="2">
    <source>
        <dbReference type="EMBL" id="MES1919603.1"/>
    </source>
</evidence>
<name>A0ABV2AIX6_9EUKA</name>
<dbReference type="InterPro" id="IPR000719">
    <property type="entry name" value="Prot_kinase_dom"/>
</dbReference>
<evidence type="ECO:0000313" key="3">
    <source>
        <dbReference type="Proteomes" id="UP001439008"/>
    </source>
</evidence>
<proteinExistence type="predicted"/>